<gene>
    <name evidence="1" type="ORF">ACFFUQ_00545</name>
</gene>
<dbReference type="RefSeq" id="WP_290267444.1">
    <property type="nucleotide sequence ID" value="NZ_JAUFQQ010000005.1"/>
</dbReference>
<organism evidence="1 2">
    <name type="scientific">Flavobacterium branchiarum</name>
    <dbReference type="NCBI Taxonomy" id="1114870"/>
    <lineage>
        <taxon>Bacteria</taxon>
        <taxon>Pseudomonadati</taxon>
        <taxon>Bacteroidota</taxon>
        <taxon>Flavobacteriia</taxon>
        <taxon>Flavobacteriales</taxon>
        <taxon>Flavobacteriaceae</taxon>
        <taxon>Flavobacterium</taxon>
    </lineage>
</organism>
<dbReference type="Proteomes" id="UP001589589">
    <property type="component" value="Unassembled WGS sequence"/>
</dbReference>
<keyword evidence="2" id="KW-1185">Reference proteome</keyword>
<comment type="caution">
    <text evidence="1">The sequence shown here is derived from an EMBL/GenBank/DDBJ whole genome shotgun (WGS) entry which is preliminary data.</text>
</comment>
<evidence type="ECO:0000313" key="1">
    <source>
        <dbReference type="EMBL" id="MFB9062490.1"/>
    </source>
</evidence>
<protein>
    <submittedName>
        <fullName evidence="1">Uncharacterized protein</fullName>
    </submittedName>
</protein>
<proteinExistence type="predicted"/>
<accession>A0ABV5FG16</accession>
<dbReference type="EMBL" id="JBHMEX010000003">
    <property type="protein sequence ID" value="MFB9062490.1"/>
    <property type="molecule type" value="Genomic_DNA"/>
</dbReference>
<evidence type="ECO:0000313" key="2">
    <source>
        <dbReference type="Proteomes" id="UP001589589"/>
    </source>
</evidence>
<name>A0ABV5FG16_9FLAO</name>
<sequence>MDRIFRIKSVNGDTSFQHVQLKITPNVDGDYFDMQGNYLGSTENSKKKIYIIGRDSLAMPYSMSYIPGDFFDKQVSFTGTGNIVNLRAGTKYGTIITDVLRDMQLIVAKKIMNHYYTDARL</sequence>
<reference evidence="1 2" key="1">
    <citation type="submission" date="2024-09" db="EMBL/GenBank/DDBJ databases">
        <authorList>
            <person name="Sun Q."/>
            <person name="Mori K."/>
        </authorList>
    </citation>
    <scope>NUCLEOTIDE SEQUENCE [LARGE SCALE GENOMIC DNA]</scope>
    <source>
        <strain evidence="1 2">CECT 7908</strain>
    </source>
</reference>